<feature type="region of interest" description="Disordered" evidence="1">
    <location>
        <begin position="1"/>
        <end position="20"/>
    </location>
</feature>
<proteinExistence type="predicted"/>
<organism evidence="2">
    <name type="scientific">marine sediment metagenome</name>
    <dbReference type="NCBI Taxonomy" id="412755"/>
    <lineage>
        <taxon>unclassified sequences</taxon>
        <taxon>metagenomes</taxon>
        <taxon>ecological metagenomes</taxon>
    </lineage>
</organism>
<evidence type="ECO:0000256" key="1">
    <source>
        <dbReference type="SAM" id="MobiDB-lite"/>
    </source>
</evidence>
<protein>
    <submittedName>
        <fullName evidence="2">Uncharacterized protein</fullName>
    </submittedName>
</protein>
<accession>X0XTZ6</accession>
<sequence>MPAKKKPNVSKSSHYGAPRSLHYTRRGEIIESEIEKWEARKTVLEDPENIETYLSSIKNALRRKNGLISLPDYNDLRRMYRDALRLQQEAVGNEKEYFNTVVPKLKALFDESKPRRKR</sequence>
<dbReference type="AlphaFoldDB" id="X0XTZ6"/>
<comment type="caution">
    <text evidence="2">The sequence shown here is derived from an EMBL/GenBank/DDBJ whole genome shotgun (WGS) entry which is preliminary data.</text>
</comment>
<gene>
    <name evidence="2" type="ORF">S01H1_65841</name>
</gene>
<dbReference type="EMBL" id="BARS01043496">
    <property type="protein sequence ID" value="GAG40093.1"/>
    <property type="molecule type" value="Genomic_DNA"/>
</dbReference>
<evidence type="ECO:0000313" key="2">
    <source>
        <dbReference type="EMBL" id="GAG40093.1"/>
    </source>
</evidence>
<name>X0XTZ6_9ZZZZ</name>
<reference evidence="2" key="1">
    <citation type="journal article" date="2014" name="Front. Microbiol.">
        <title>High frequency of phylogenetically diverse reductive dehalogenase-homologous genes in deep subseafloor sedimentary metagenomes.</title>
        <authorList>
            <person name="Kawai M."/>
            <person name="Futagami T."/>
            <person name="Toyoda A."/>
            <person name="Takaki Y."/>
            <person name="Nishi S."/>
            <person name="Hori S."/>
            <person name="Arai W."/>
            <person name="Tsubouchi T."/>
            <person name="Morono Y."/>
            <person name="Uchiyama I."/>
            <person name="Ito T."/>
            <person name="Fujiyama A."/>
            <person name="Inagaki F."/>
            <person name="Takami H."/>
        </authorList>
    </citation>
    <scope>NUCLEOTIDE SEQUENCE</scope>
    <source>
        <strain evidence="2">Expedition CK06-06</strain>
    </source>
</reference>